<keyword evidence="2 3" id="KW-0802">TPR repeat</keyword>
<organism evidence="4 5">
    <name type="scientific">Entamoeba invadens IP1</name>
    <dbReference type="NCBI Taxonomy" id="370355"/>
    <lineage>
        <taxon>Eukaryota</taxon>
        <taxon>Amoebozoa</taxon>
        <taxon>Evosea</taxon>
        <taxon>Archamoebae</taxon>
        <taxon>Mastigamoebida</taxon>
        <taxon>Entamoebidae</taxon>
        <taxon>Entamoeba</taxon>
    </lineage>
</organism>
<feature type="repeat" description="TPR" evidence="3">
    <location>
        <begin position="6"/>
        <end position="39"/>
    </location>
</feature>
<keyword evidence="1" id="KW-0677">Repeat</keyword>
<dbReference type="GO" id="GO:0051879">
    <property type="term" value="F:Hsp90 protein binding"/>
    <property type="evidence" value="ECO:0007669"/>
    <property type="project" value="TreeGrafter"/>
</dbReference>
<dbReference type="GeneID" id="14887001"/>
<dbReference type="OMA" id="ECKTHID"/>
<sequence length="215" mass="24994">MEKSAGEREKNLGNECYKKQNFEDALVHYNEAIKLEPNNHVYYSNKSAVLFNLKRYSEALEAVLKCMEIDPTFVKGYSRLVLIYKELGDIDNAIITQKKIVDREMNYSNFKKYEELISIKSNQENKEVQPHTCAINKCEYVLVSECQNLYAKNEYIAVLEKVNNAPSDIDQITKSKILLEKVKALKALNKEFMPDLRESIRLYPSKEAFDLTQPF</sequence>
<dbReference type="InterPro" id="IPR011990">
    <property type="entry name" value="TPR-like_helical_dom_sf"/>
</dbReference>
<protein>
    <submittedName>
        <fullName evidence="4">HSP70-interacting protein, putative</fullName>
    </submittedName>
</protein>
<evidence type="ECO:0000313" key="4">
    <source>
        <dbReference type="EMBL" id="ELP88018.1"/>
    </source>
</evidence>
<dbReference type="PROSITE" id="PS50005">
    <property type="entry name" value="TPR"/>
    <property type="match status" value="1"/>
</dbReference>
<dbReference type="AlphaFoldDB" id="A0A0A1U1W6"/>
<dbReference type="SMART" id="SM00028">
    <property type="entry name" value="TPR"/>
    <property type="match status" value="3"/>
</dbReference>
<dbReference type="OrthoDB" id="29684at2759"/>
<dbReference type="Gene3D" id="1.25.40.10">
    <property type="entry name" value="Tetratricopeptide repeat domain"/>
    <property type="match status" value="1"/>
</dbReference>
<name>A0A0A1U1W6_ENTIV</name>
<proteinExistence type="predicted"/>
<evidence type="ECO:0000256" key="3">
    <source>
        <dbReference type="PROSITE-ProRule" id="PRU00339"/>
    </source>
</evidence>
<gene>
    <name evidence="4" type="ORF">EIN_419570</name>
</gene>
<dbReference type="Pfam" id="PF13181">
    <property type="entry name" value="TPR_8"/>
    <property type="match status" value="2"/>
</dbReference>
<dbReference type="RefSeq" id="XP_004254789.1">
    <property type="nucleotide sequence ID" value="XM_004254741.1"/>
</dbReference>
<dbReference type="SUPFAM" id="SSF48452">
    <property type="entry name" value="TPR-like"/>
    <property type="match status" value="1"/>
</dbReference>
<accession>A0A0A1U1W6</accession>
<dbReference type="Pfam" id="PF00515">
    <property type="entry name" value="TPR_1"/>
    <property type="match status" value="1"/>
</dbReference>
<evidence type="ECO:0000256" key="2">
    <source>
        <dbReference type="ARBA" id="ARBA00022803"/>
    </source>
</evidence>
<keyword evidence="5" id="KW-1185">Reference proteome</keyword>
<evidence type="ECO:0000313" key="5">
    <source>
        <dbReference type="Proteomes" id="UP000014680"/>
    </source>
</evidence>
<dbReference type="KEGG" id="eiv:EIN_419570"/>
<dbReference type="InterPro" id="IPR019734">
    <property type="entry name" value="TPR_rpt"/>
</dbReference>
<dbReference type="PANTHER" id="PTHR22904">
    <property type="entry name" value="TPR REPEAT CONTAINING PROTEIN"/>
    <property type="match status" value="1"/>
</dbReference>
<dbReference type="PANTHER" id="PTHR22904:SF523">
    <property type="entry name" value="STRESS-INDUCED-PHOSPHOPROTEIN 1"/>
    <property type="match status" value="1"/>
</dbReference>
<dbReference type="VEuPathDB" id="AmoebaDB:EIN_419570"/>
<dbReference type="EMBL" id="KB206772">
    <property type="protein sequence ID" value="ELP88018.1"/>
    <property type="molecule type" value="Genomic_DNA"/>
</dbReference>
<evidence type="ECO:0000256" key="1">
    <source>
        <dbReference type="ARBA" id="ARBA00022737"/>
    </source>
</evidence>
<reference evidence="4 5" key="1">
    <citation type="submission" date="2012-10" db="EMBL/GenBank/DDBJ databases">
        <authorList>
            <person name="Zafar N."/>
            <person name="Inman J."/>
            <person name="Hall N."/>
            <person name="Lorenzi H."/>
            <person name="Caler E."/>
        </authorList>
    </citation>
    <scope>NUCLEOTIDE SEQUENCE [LARGE SCALE GENOMIC DNA]</scope>
    <source>
        <strain evidence="4 5">IP1</strain>
    </source>
</reference>
<dbReference type="Proteomes" id="UP000014680">
    <property type="component" value="Unassembled WGS sequence"/>
</dbReference>